<evidence type="ECO:0000256" key="1">
    <source>
        <dbReference type="SAM" id="MobiDB-lite"/>
    </source>
</evidence>
<dbReference type="EMBL" id="CAADRP010001013">
    <property type="protein sequence ID" value="VFU34587.1"/>
    <property type="molecule type" value="Genomic_DNA"/>
</dbReference>
<sequence length="101" mass="11409">MVQRLVDRPPNPVDRGVINQPVARQQPRIARNRAYDDSSDEDSEGEIAGAPENQQQRRNQPEYRIRADIPLFHGVGLLFGGKGCRWIDDAKEKPLFDLGEG</sequence>
<evidence type="ECO:0000313" key="2">
    <source>
        <dbReference type="EMBL" id="VFU34587.1"/>
    </source>
</evidence>
<organism evidence="2">
    <name type="scientific">Salix viminalis</name>
    <name type="common">Common osier</name>
    <name type="synonym">Basket willow</name>
    <dbReference type="NCBI Taxonomy" id="40686"/>
    <lineage>
        <taxon>Eukaryota</taxon>
        <taxon>Viridiplantae</taxon>
        <taxon>Streptophyta</taxon>
        <taxon>Embryophyta</taxon>
        <taxon>Tracheophyta</taxon>
        <taxon>Spermatophyta</taxon>
        <taxon>Magnoliopsida</taxon>
        <taxon>eudicotyledons</taxon>
        <taxon>Gunneridae</taxon>
        <taxon>Pentapetalae</taxon>
        <taxon>rosids</taxon>
        <taxon>fabids</taxon>
        <taxon>Malpighiales</taxon>
        <taxon>Salicaceae</taxon>
        <taxon>Saliceae</taxon>
        <taxon>Salix</taxon>
    </lineage>
</organism>
<protein>
    <submittedName>
        <fullName evidence="2">Uncharacterized protein</fullName>
    </submittedName>
</protein>
<name>A0A6N2LGK0_SALVM</name>
<reference evidence="2" key="1">
    <citation type="submission" date="2019-03" db="EMBL/GenBank/DDBJ databases">
        <authorList>
            <person name="Mank J."/>
            <person name="Almeida P."/>
        </authorList>
    </citation>
    <scope>NUCLEOTIDE SEQUENCE</scope>
    <source>
        <strain evidence="2">78183</strain>
    </source>
</reference>
<accession>A0A6N2LGK0</accession>
<proteinExistence type="predicted"/>
<dbReference type="AlphaFoldDB" id="A0A6N2LGK0"/>
<gene>
    <name evidence="2" type="ORF">SVIM_LOCUS166447</name>
</gene>
<feature type="region of interest" description="Disordered" evidence="1">
    <location>
        <begin position="1"/>
        <end position="62"/>
    </location>
</feature>